<dbReference type="AlphaFoldDB" id="A0A5C5GI63"/>
<name>A0A5C5GI63_9RHOB</name>
<dbReference type="RefSeq" id="WP_140193820.1">
    <property type="nucleotide sequence ID" value="NZ_CP065915.1"/>
</dbReference>
<feature type="chain" id="PRO_5022706005" evidence="1">
    <location>
        <begin position="23"/>
        <end position="250"/>
    </location>
</feature>
<accession>A0A5C5GI63</accession>
<dbReference type="EMBL" id="VFFF01000001">
    <property type="protein sequence ID" value="TNY33136.1"/>
    <property type="molecule type" value="Genomic_DNA"/>
</dbReference>
<proteinExistence type="predicted"/>
<dbReference type="OrthoDB" id="102964at2"/>
<feature type="signal peptide" evidence="1">
    <location>
        <begin position="1"/>
        <end position="22"/>
    </location>
</feature>
<dbReference type="Proteomes" id="UP000314011">
    <property type="component" value="Unassembled WGS sequence"/>
</dbReference>
<reference evidence="3 4" key="1">
    <citation type="submission" date="2019-06" db="EMBL/GenBank/DDBJ databases">
        <title>Genome of new Rhodobacteraceae sp. SM1903.</title>
        <authorList>
            <person name="Ren X."/>
        </authorList>
    </citation>
    <scope>NUCLEOTIDE SEQUENCE [LARGE SCALE GENOMIC DNA]</scope>
    <source>
        <strain evidence="3 4">SM1903</strain>
    </source>
</reference>
<keyword evidence="4" id="KW-1185">Reference proteome</keyword>
<keyword evidence="1" id="KW-0732">Signal</keyword>
<evidence type="ECO:0000256" key="1">
    <source>
        <dbReference type="SAM" id="SignalP"/>
    </source>
</evidence>
<organism evidence="3 4">
    <name type="scientific">Pelagovum pacificum</name>
    <dbReference type="NCBI Taxonomy" id="2588711"/>
    <lineage>
        <taxon>Bacteria</taxon>
        <taxon>Pseudomonadati</taxon>
        <taxon>Pseudomonadota</taxon>
        <taxon>Alphaproteobacteria</taxon>
        <taxon>Rhodobacterales</taxon>
        <taxon>Paracoccaceae</taxon>
        <taxon>Pelagovum</taxon>
    </lineage>
</organism>
<dbReference type="Pfam" id="PF06823">
    <property type="entry name" value="DUF1236"/>
    <property type="match status" value="1"/>
</dbReference>
<dbReference type="InterPro" id="IPR003646">
    <property type="entry name" value="SH3-like_bac-type"/>
</dbReference>
<sequence>MKHLKTLTASALAIAVAAPVAAAPFDAGVITDLNIRRGPGPDFEVVGVIPADGTVTVNGCLEDAGWCEVSFDGQTGWAYDQYLAVEPGMADPIDEEGVEADIVADAEADVANPERVIVAQRPSTVEVDTITYQDEATEGEQSLGAGIGATAGALTAYALGGPAAGIVAGGIFGGAAGAEASDEVERTVTYVRENPVETVYLDGEVVVGAQVPNSVQTYELPDADGYDYLTVNQVPVIVDAETGTIVRAIR</sequence>
<protein>
    <submittedName>
        <fullName evidence="3">DUF1236 domain-containing protein</fullName>
    </submittedName>
</protein>
<dbReference type="InterPro" id="IPR009642">
    <property type="entry name" value="DUF1236"/>
</dbReference>
<dbReference type="Gene3D" id="2.30.30.40">
    <property type="entry name" value="SH3 Domains"/>
    <property type="match status" value="1"/>
</dbReference>
<gene>
    <name evidence="3" type="ORF">FHY64_07610</name>
</gene>
<evidence type="ECO:0000259" key="2">
    <source>
        <dbReference type="Pfam" id="PF08239"/>
    </source>
</evidence>
<feature type="domain" description="SH3b" evidence="2">
    <location>
        <begin position="32"/>
        <end position="83"/>
    </location>
</feature>
<evidence type="ECO:0000313" key="4">
    <source>
        <dbReference type="Proteomes" id="UP000314011"/>
    </source>
</evidence>
<dbReference type="Pfam" id="PF08239">
    <property type="entry name" value="SH3_3"/>
    <property type="match status" value="1"/>
</dbReference>
<evidence type="ECO:0000313" key="3">
    <source>
        <dbReference type="EMBL" id="TNY33136.1"/>
    </source>
</evidence>
<comment type="caution">
    <text evidence="3">The sequence shown here is derived from an EMBL/GenBank/DDBJ whole genome shotgun (WGS) entry which is preliminary data.</text>
</comment>